<dbReference type="Gene3D" id="3.30.470.20">
    <property type="entry name" value="ATP-grasp fold, B domain"/>
    <property type="match status" value="1"/>
</dbReference>
<dbReference type="GO" id="GO:0005829">
    <property type="term" value="C:cytosol"/>
    <property type="evidence" value="ECO:0007669"/>
    <property type="project" value="TreeGrafter"/>
</dbReference>
<dbReference type="GO" id="GO:0005524">
    <property type="term" value="F:ATP binding"/>
    <property type="evidence" value="ECO:0007669"/>
    <property type="project" value="UniProtKB-UniRule"/>
</dbReference>
<keyword evidence="3" id="KW-0658">Purine biosynthesis</keyword>
<keyword evidence="8" id="KW-1185">Reference proteome</keyword>
<evidence type="ECO:0000256" key="4">
    <source>
        <dbReference type="ARBA" id="ARBA00022840"/>
    </source>
</evidence>
<name>A0A2G5PGI1_9MYCO</name>
<dbReference type="InterPro" id="IPR013815">
    <property type="entry name" value="ATP_grasp_subdomain_1"/>
</dbReference>
<dbReference type="Gene3D" id="3.30.1490.20">
    <property type="entry name" value="ATP-grasp fold, A domain"/>
    <property type="match status" value="1"/>
</dbReference>
<dbReference type="Pfam" id="PF21244">
    <property type="entry name" value="PurT_C"/>
    <property type="match status" value="1"/>
</dbReference>
<keyword evidence="4 5" id="KW-0067">ATP-binding</keyword>
<dbReference type="GO" id="GO:0006164">
    <property type="term" value="P:purine nucleotide biosynthetic process"/>
    <property type="evidence" value="ECO:0007669"/>
    <property type="project" value="UniProtKB-KW"/>
</dbReference>
<accession>A0A2G5PGI1</accession>
<dbReference type="GO" id="GO:0046872">
    <property type="term" value="F:metal ion binding"/>
    <property type="evidence" value="ECO:0007669"/>
    <property type="project" value="InterPro"/>
</dbReference>
<dbReference type="RefSeq" id="WP_090588701.1">
    <property type="nucleotide sequence ID" value="NZ_CP104302.1"/>
</dbReference>
<dbReference type="SUPFAM" id="SSF52440">
    <property type="entry name" value="PreATP-grasp domain"/>
    <property type="match status" value="1"/>
</dbReference>
<evidence type="ECO:0000259" key="6">
    <source>
        <dbReference type="PROSITE" id="PS50975"/>
    </source>
</evidence>
<protein>
    <submittedName>
        <fullName evidence="7">Formate-dependent phosphoribosylglycinamide formyltransferase</fullName>
    </submittedName>
</protein>
<dbReference type="Gene3D" id="3.40.50.20">
    <property type="match status" value="1"/>
</dbReference>
<dbReference type="SUPFAM" id="SSF56059">
    <property type="entry name" value="Glutathione synthetase ATP-binding domain-like"/>
    <property type="match status" value="1"/>
</dbReference>
<dbReference type="GO" id="GO:0016874">
    <property type="term" value="F:ligase activity"/>
    <property type="evidence" value="ECO:0007669"/>
    <property type="project" value="UniProtKB-KW"/>
</dbReference>
<evidence type="ECO:0000256" key="2">
    <source>
        <dbReference type="ARBA" id="ARBA00022741"/>
    </source>
</evidence>
<organism evidence="7 8">
    <name type="scientific">Mycolicibacterium brumae</name>
    <dbReference type="NCBI Taxonomy" id="85968"/>
    <lineage>
        <taxon>Bacteria</taxon>
        <taxon>Bacillati</taxon>
        <taxon>Actinomycetota</taxon>
        <taxon>Actinomycetes</taxon>
        <taxon>Mycobacteriales</taxon>
        <taxon>Mycobacteriaceae</taxon>
        <taxon>Mycolicibacterium</taxon>
    </lineage>
</organism>
<dbReference type="NCBIfam" id="NF006766">
    <property type="entry name" value="PRK09288.1"/>
    <property type="match status" value="1"/>
</dbReference>
<dbReference type="OrthoDB" id="9804625at2"/>
<comment type="caution">
    <text evidence="7">The sequence shown here is derived from an EMBL/GenBank/DDBJ whole genome shotgun (WGS) entry which is preliminary data.</text>
</comment>
<reference evidence="7 8" key="1">
    <citation type="journal article" date="2017" name="Infect. Genet. Evol.">
        <title>The new phylogeny of the genus Mycobacterium: The old and the news.</title>
        <authorList>
            <person name="Tortoli E."/>
            <person name="Fedrizzi T."/>
            <person name="Meehan C.J."/>
            <person name="Trovato A."/>
            <person name="Grottola A."/>
            <person name="Giacobazzi E."/>
            <person name="Serpini G.F."/>
            <person name="Tagliazucchi S."/>
            <person name="Fabio A."/>
            <person name="Bettua C."/>
            <person name="Bertorelli R."/>
            <person name="Frascaro F."/>
            <person name="De Sanctis V."/>
            <person name="Pecorari M."/>
            <person name="Jousson O."/>
            <person name="Segata N."/>
            <person name="Cirillo D.M."/>
        </authorList>
    </citation>
    <scope>NUCLEOTIDE SEQUENCE [LARGE SCALE GENOMIC DNA]</scope>
    <source>
        <strain evidence="7 8">CIP1034565</strain>
    </source>
</reference>
<gene>
    <name evidence="7" type="ORF">CQY22_000090</name>
</gene>
<evidence type="ECO:0000313" key="7">
    <source>
        <dbReference type="EMBL" id="PIB77418.1"/>
    </source>
</evidence>
<dbReference type="InterPro" id="IPR011761">
    <property type="entry name" value="ATP-grasp"/>
</dbReference>
<dbReference type="PANTHER" id="PTHR43055:SF1">
    <property type="entry name" value="FORMATE-DEPENDENT PHOSPHORIBOSYLGLYCINAMIDE FORMYLTRANSFERASE"/>
    <property type="match status" value="1"/>
</dbReference>
<keyword evidence="7" id="KW-0808">Transferase</keyword>
<evidence type="ECO:0000256" key="1">
    <source>
        <dbReference type="ARBA" id="ARBA00022598"/>
    </source>
</evidence>
<dbReference type="PANTHER" id="PTHR43055">
    <property type="entry name" value="FORMATE-DEPENDENT PHOSPHORIBOSYLGLYCINAMIDE FORMYLTRANSFERASE"/>
    <property type="match status" value="1"/>
</dbReference>
<dbReference type="PROSITE" id="PS50975">
    <property type="entry name" value="ATP_GRASP"/>
    <property type="match status" value="1"/>
</dbReference>
<proteinExistence type="predicted"/>
<keyword evidence="1" id="KW-0436">Ligase</keyword>
<feature type="domain" description="ATP-grasp" evidence="6">
    <location>
        <begin position="128"/>
        <end position="326"/>
    </location>
</feature>
<dbReference type="InterPro" id="IPR048740">
    <property type="entry name" value="PurT_C"/>
</dbReference>
<dbReference type="InterPro" id="IPR003135">
    <property type="entry name" value="ATP-grasp_carboxylate-amine"/>
</dbReference>
<dbReference type="STRING" id="85968.GCA_900073015_01827"/>
<keyword evidence="2 5" id="KW-0547">Nucleotide-binding</keyword>
<dbReference type="EMBL" id="PDCN02000001">
    <property type="protein sequence ID" value="PIB77418.1"/>
    <property type="molecule type" value="Genomic_DNA"/>
</dbReference>
<dbReference type="AlphaFoldDB" id="A0A2G5PGI1"/>
<dbReference type="InterPro" id="IPR016185">
    <property type="entry name" value="PreATP-grasp_dom_sf"/>
</dbReference>
<evidence type="ECO:0000256" key="5">
    <source>
        <dbReference type="PROSITE-ProRule" id="PRU00409"/>
    </source>
</evidence>
<dbReference type="Pfam" id="PF02222">
    <property type="entry name" value="ATP-grasp"/>
    <property type="match status" value="1"/>
</dbReference>
<sequence>MLHRTPNSGLPMTNPAVRAARVALLGPGDFGADQVTAFQRLGAVVIVVNGRGEEGGPAARIADGAEIVNLTDPTMLSALLRRLGPDVIVTATDRVAAGALADFAGGDTVVAPSVRTVRLALDREGLRRLAADKLGLPTAPFWFASSAAELAAITEHAGLPMVVKPLVSLPSDGQSVLLRPEDVAPAWDRAVAIGGRITHNRVLAETVVEIDHELTLLTLRSDIPGEEGLVFCEPIGHRQVDGFAGQTVLESWQPQLLSPAALDAARSIAARIVNALGGRGLFGVELLVAGDEVYFSDVNPWPTDAGLVTLRSQRLSLFDLQARAVLGLPLDTIMISPAAAELTYGSGAVTGPALSELATALRAPESDVRVFGGPSRAPRRRLGLTLATAGDVTTARDRVRRATTALHARWRAGTKGS</sequence>
<dbReference type="GO" id="GO:0016740">
    <property type="term" value="F:transferase activity"/>
    <property type="evidence" value="ECO:0007669"/>
    <property type="project" value="UniProtKB-KW"/>
</dbReference>
<dbReference type="Proteomes" id="UP000230551">
    <property type="component" value="Unassembled WGS sequence"/>
</dbReference>
<evidence type="ECO:0000256" key="3">
    <source>
        <dbReference type="ARBA" id="ARBA00022755"/>
    </source>
</evidence>
<evidence type="ECO:0000313" key="8">
    <source>
        <dbReference type="Proteomes" id="UP000230551"/>
    </source>
</evidence>